<feature type="non-terminal residue" evidence="1">
    <location>
        <position position="1"/>
    </location>
</feature>
<organism evidence="1">
    <name type="scientific">hydrothermal vent metagenome</name>
    <dbReference type="NCBI Taxonomy" id="652676"/>
    <lineage>
        <taxon>unclassified sequences</taxon>
        <taxon>metagenomes</taxon>
        <taxon>ecological metagenomes</taxon>
    </lineage>
</organism>
<dbReference type="AlphaFoldDB" id="A0A3B0SBV0"/>
<gene>
    <name evidence="1" type="ORF">MNBD_ALPHA06-821</name>
</gene>
<dbReference type="EMBL" id="UOEE01000290">
    <property type="protein sequence ID" value="VAW00192.1"/>
    <property type="molecule type" value="Genomic_DNA"/>
</dbReference>
<accession>A0A3B0SBV0</accession>
<evidence type="ECO:0000313" key="1">
    <source>
        <dbReference type="EMBL" id="VAW00192.1"/>
    </source>
</evidence>
<name>A0A3B0SBV0_9ZZZZ</name>
<protein>
    <submittedName>
        <fullName evidence="1">Uncharacterized protein</fullName>
    </submittedName>
</protein>
<reference evidence="1" key="1">
    <citation type="submission" date="2018-06" db="EMBL/GenBank/DDBJ databases">
        <authorList>
            <person name="Zhirakovskaya E."/>
        </authorList>
    </citation>
    <scope>NUCLEOTIDE SEQUENCE</scope>
</reference>
<proteinExistence type="predicted"/>
<sequence>LCFSSSVDYAANNMPPKFPHGLDCEIFAADLLFAAEKMAKLPYQREHVTPWMRTHPSLTKANLRGPGGGTENLRWTLDEAADLEFFRQLATSYGPGVGSANAGALLAFCLRRPDLVAINQKHTDLARLQNADQAALQSAPYRLLDVA</sequence>